<dbReference type="Proteomes" id="UP001358417">
    <property type="component" value="Unassembled WGS sequence"/>
</dbReference>
<dbReference type="AlphaFoldDB" id="A0AAV9N3S0"/>
<comment type="caution">
    <text evidence="1">The sequence shown here is derived from an EMBL/GenBank/DDBJ whole genome shotgun (WGS) entry which is preliminary data.</text>
</comment>
<evidence type="ECO:0000313" key="1">
    <source>
        <dbReference type="EMBL" id="KAK5049035.1"/>
    </source>
</evidence>
<organism evidence="1 2">
    <name type="scientific">Exophiala bonariae</name>
    <dbReference type="NCBI Taxonomy" id="1690606"/>
    <lineage>
        <taxon>Eukaryota</taxon>
        <taxon>Fungi</taxon>
        <taxon>Dikarya</taxon>
        <taxon>Ascomycota</taxon>
        <taxon>Pezizomycotina</taxon>
        <taxon>Eurotiomycetes</taxon>
        <taxon>Chaetothyriomycetidae</taxon>
        <taxon>Chaetothyriales</taxon>
        <taxon>Herpotrichiellaceae</taxon>
        <taxon>Exophiala</taxon>
    </lineage>
</organism>
<dbReference type="EMBL" id="JAVRRD010000020">
    <property type="protein sequence ID" value="KAK5049035.1"/>
    <property type="molecule type" value="Genomic_DNA"/>
</dbReference>
<name>A0AAV9N3S0_9EURO</name>
<accession>A0AAV9N3S0</accession>
<gene>
    <name evidence="1" type="ORF">LTR84_005457</name>
</gene>
<keyword evidence="2" id="KW-1185">Reference proteome</keyword>
<dbReference type="RefSeq" id="XP_064704240.1">
    <property type="nucleotide sequence ID" value="XM_064849026.1"/>
</dbReference>
<evidence type="ECO:0000313" key="2">
    <source>
        <dbReference type="Proteomes" id="UP001358417"/>
    </source>
</evidence>
<dbReference type="GeneID" id="89973634"/>
<proteinExistence type="predicted"/>
<protein>
    <submittedName>
        <fullName evidence="1">Uncharacterized protein</fullName>
    </submittedName>
</protein>
<sequence>MASQSLNQSMLARFKAQTSPQTQSPLLERLPIEIRLQVYKLILDQITVQDERRQSGAWRIEGPQILAVCKKGFCEALEYATRVSYILDWRRQNTNTIPAFFDAFPMKLRHRLEKITLQAGRFPLRKWDSELSVSGFSALRVIELVNGENQATAIEDRDKPAFFDQVANLIRCLDGPNAFESEDNFATQALATYCSPTFVHYLQTSNVLVRTKIDLRFKVWERFKPETPFQVGWKAISVFEYWDLTIEWQRDSVKLVDCPDLRDRRWYPRWTEVPKYYREFEFLSGVEELPEDVPYVVCIDHALPCSWGDDWGLMEFIPGSWH</sequence>
<reference evidence="1 2" key="1">
    <citation type="submission" date="2023-08" db="EMBL/GenBank/DDBJ databases">
        <title>Black Yeasts Isolated from many extreme environments.</title>
        <authorList>
            <person name="Coleine C."/>
            <person name="Stajich J.E."/>
            <person name="Selbmann L."/>
        </authorList>
    </citation>
    <scope>NUCLEOTIDE SEQUENCE [LARGE SCALE GENOMIC DNA]</scope>
    <source>
        <strain evidence="1 2">CCFEE 5792</strain>
    </source>
</reference>